<feature type="transmembrane region" description="Helical" evidence="9">
    <location>
        <begin position="6"/>
        <end position="26"/>
    </location>
</feature>
<dbReference type="Pfam" id="PF00999">
    <property type="entry name" value="Na_H_Exchanger"/>
    <property type="match status" value="1"/>
</dbReference>
<accession>A0A6F8T930</accession>
<organism evidence="11 12">
    <name type="scientific">Legionella antarctica</name>
    <dbReference type="NCBI Taxonomy" id="2708020"/>
    <lineage>
        <taxon>Bacteria</taxon>
        <taxon>Pseudomonadati</taxon>
        <taxon>Pseudomonadota</taxon>
        <taxon>Gammaproteobacteria</taxon>
        <taxon>Legionellales</taxon>
        <taxon>Legionellaceae</taxon>
        <taxon>Legionella</taxon>
    </lineage>
</organism>
<feature type="domain" description="Cation/H+ exchanger transmembrane" evidence="10">
    <location>
        <begin position="16"/>
        <end position="144"/>
    </location>
</feature>
<feature type="transmembrane region" description="Helical" evidence="9">
    <location>
        <begin position="118"/>
        <end position="136"/>
    </location>
</feature>
<keyword evidence="6 9" id="KW-1133">Transmembrane helix</keyword>
<keyword evidence="5 9" id="KW-0812">Transmembrane</keyword>
<evidence type="ECO:0000313" key="11">
    <source>
        <dbReference type="EMBL" id="BCA96486.1"/>
    </source>
</evidence>
<reference evidence="11" key="1">
    <citation type="journal article" date="2020" name="Microbiol. Resour. Announc.">
        <title>Complete Genome Sequence of Novel Psychrotolerant Legionella Strain TUM19329, Isolated from Antarctic Lake Sediment.</title>
        <authorList>
            <person name="Shimada S."/>
            <person name="Nakai R."/>
            <person name="Aoki K."/>
            <person name="Shimoeda N."/>
            <person name="Ohno G."/>
            <person name="Miyazaki Y."/>
            <person name="Kudoh S."/>
            <person name="Imura S."/>
            <person name="Watanabe K."/>
            <person name="Ishii Y."/>
            <person name="Tateda K."/>
        </authorList>
    </citation>
    <scope>NUCLEOTIDE SEQUENCE [LARGE SCALE GENOMIC DNA]</scope>
    <source>
        <strain evidence="11">TUM19329</strain>
    </source>
</reference>
<evidence type="ECO:0000256" key="8">
    <source>
        <dbReference type="ARBA" id="ARBA00023136"/>
    </source>
</evidence>
<feature type="transmembrane region" description="Helical" evidence="9">
    <location>
        <begin position="63"/>
        <end position="81"/>
    </location>
</feature>
<dbReference type="PANTHER" id="PTHR42751">
    <property type="entry name" value="SODIUM/HYDROGEN EXCHANGER FAMILY/TRKA DOMAIN PROTEIN"/>
    <property type="match status" value="1"/>
</dbReference>
<feature type="transmembrane region" description="Helical" evidence="9">
    <location>
        <begin position="93"/>
        <end position="112"/>
    </location>
</feature>
<dbReference type="InterPro" id="IPR038770">
    <property type="entry name" value="Na+/solute_symporter_sf"/>
</dbReference>
<evidence type="ECO:0000256" key="6">
    <source>
        <dbReference type="ARBA" id="ARBA00022989"/>
    </source>
</evidence>
<evidence type="ECO:0000256" key="1">
    <source>
        <dbReference type="ARBA" id="ARBA00004141"/>
    </source>
</evidence>
<dbReference type="InterPro" id="IPR006153">
    <property type="entry name" value="Cation/H_exchanger_TM"/>
</dbReference>
<dbReference type="EMBL" id="AP022839">
    <property type="protein sequence ID" value="BCA96486.1"/>
    <property type="molecule type" value="Genomic_DNA"/>
</dbReference>
<dbReference type="PANTHER" id="PTHR42751:SF1">
    <property type="entry name" value="CATION_PROTON ANTIPORTER YBAL-RELATED"/>
    <property type="match status" value="1"/>
</dbReference>
<proteinExistence type="inferred from homology"/>
<evidence type="ECO:0000259" key="10">
    <source>
        <dbReference type="Pfam" id="PF00999"/>
    </source>
</evidence>
<evidence type="ECO:0000256" key="9">
    <source>
        <dbReference type="SAM" id="Phobius"/>
    </source>
</evidence>
<keyword evidence="7" id="KW-0406">Ion transport</keyword>
<feature type="transmembrane region" description="Helical" evidence="9">
    <location>
        <begin position="33"/>
        <end position="51"/>
    </location>
</feature>
<evidence type="ECO:0000256" key="5">
    <source>
        <dbReference type="ARBA" id="ARBA00022692"/>
    </source>
</evidence>
<gene>
    <name evidence="11" type="ORF">TUM19329_28470</name>
</gene>
<dbReference type="Proteomes" id="UP000502894">
    <property type="component" value="Chromosome"/>
</dbReference>
<dbReference type="Gene3D" id="1.20.1530.20">
    <property type="match status" value="1"/>
</dbReference>
<dbReference type="GO" id="GO:0016020">
    <property type="term" value="C:membrane"/>
    <property type="evidence" value="ECO:0007669"/>
    <property type="project" value="UniProtKB-SubCell"/>
</dbReference>
<sequence length="151" mass="15805">MHHSLPLITTIAMGFALALIFGLIAARFKIPPLVGYLLAGVTIGPFTPGLMADISIAQELAEIGVMLLMFGVGLHFSLSDLMRVRKIAIPGAIVQIVAATILGGGVAIMWGWNYGSALIFGLSLSVASTVVLLRALEERGAIETINGHIAV</sequence>
<name>A0A6F8T930_9GAMM</name>
<evidence type="ECO:0000313" key="12">
    <source>
        <dbReference type="Proteomes" id="UP000502894"/>
    </source>
</evidence>
<protein>
    <recommendedName>
        <fullName evidence="10">Cation/H+ exchanger transmembrane domain-containing protein</fullName>
    </recommendedName>
</protein>
<keyword evidence="8 9" id="KW-0472">Membrane</keyword>
<keyword evidence="3" id="KW-0813">Transport</keyword>
<comment type="similarity">
    <text evidence="2">Belongs to the monovalent cation:proton antiporter 2 (CPA2) transporter (TC 2.A.37) family.</text>
</comment>
<keyword evidence="12" id="KW-1185">Reference proteome</keyword>
<evidence type="ECO:0000256" key="3">
    <source>
        <dbReference type="ARBA" id="ARBA00022448"/>
    </source>
</evidence>
<evidence type="ECO:0000256" key="7">
    <source>
        <dbReference type="ARBA" id="ARBA00023065"/>
    </source>
</evidence>
<dbReference type="GO" id="GO:1902600">
    <property type="term" value="P:proton transmembrane transport"/>
    <property type="evidence" value="ECO:0007669"/>
    <property type="project" value="InterPro"/>
</dbReference>
<dbReference type="GO" id="GO:0015297">
    <property type="term" value="F:antiporter activity"/>
    <property type="evidence" value="ECO:0007669"/>
    <property type="project" value="UniProtKB-KW"/>
</dbReference>
<keyword evidence="4" id="KW-0050">Antiport</keyword>
<evidence type="ECO:0000256" key="4">
    <source>
        <dbReference type="ARBA" id="ARBA00022449"/>
    </source>
</evidence>
<dbReference type="AlphaFoldDB" id="A0A6F8T930"/>
<comment type="subcellular location">
    <subcellularLocation>
        <location evidence="1">Membrane</location>
        <topology evidence="1">Multi-pass membrane protein</topology>
    </subcellularLocation>
</comment>
<evidence type="ECO:0000256" key="2">
    <source>
        <dbReference type="ARBA" id="ARBA00005551"/>
    </source>
</evidence>
<dbReference type="KEGG" id="lant:TUM19329_28470"/>